<feature type="transmembrane region" description="Helical" evidence="2">
    <location>
        <begin position="284"/>
        <end position="306"/>
    </location>
</feature>
<proteinExistence type="predicted"/>
<organism evidence="4 5">
    <name type="scientific">Halorubrum tibetense</name>
    <dbReference type="NCBI Taxonomy" id="175631"/>
    <lineage>
        <taxon>Archaea</taxon>
        <taxon>Methanobacteriati</taxon>
        <taxon>Methanobacteriota</taxon>
        <taxon>Stenosarchaea group</taxon>
        <taxon>Halobacteria</taxon>
        <taxon>Halobacteriales</taxon>
        <taxon>Haloferacaceae</taxon>
        <taxon>Halorubrum</taxon>
    </lineage>
</organism>
<dbReference type="Pfam" id="PF02517">
    <property type="entry name" value="Rce1-like"/>
    <property type="match status" value="1"/>
</dbReference>
<evidence type="ECO:0000256" key="2">
    <source>
        <dbReference type="SAM" id="Phobius"/>
    </source>
</evidence>
<dbReference type="RefSeq" id="WP_379780727.1">
    <property type="nucleotide sequence ID" value="NZ_JBHSWW010000078.1"/>
</dbReference>
<dbReference type="InterPro" id="IPR052710">
    <property type="entry name" value="CAAX_protease"/>
</dbReference>
<feature type="transmembrane region" description="Helical" evidence="2">
    <location>
        <begin position="201"/>
        <end position="220"/>
    </location>
</feature>
<keyword evidence="5" id="KW-1185">Reference proteome</keyword>
<feature type="region of interest" description="Disordered" evidence="1">
    <location>
        <begin position="1"/>
        <end position="70"/>
    </location>
</feature>
<reference evidence="4 5" key="1">
    <citation type="journal article" date="2019" name="Int. J. Syst. Evol. Microbiol.">
        <title>The Global Catalogue of Microorganisms (GCM) 10K type strain sequencing project: providing services to taxonomists for standard genome sequencing and annotation.</title>
        <authorList>
            <consortium name="The Broad Institute Genomics Platform"/>
            <consortium name="The Broad Institute Genome Sequencing Center for Infectious Disease"/>
            <person name="Wu L."/>
            <person name="Ma J."/>
        </authorList>
    </citation>
    <scope>NUCLEOTIDE SEQUENCE [LARGE SCALE GENOMIC DNA]</scope>
    <source>
        <strain evidence="4 5">CGMCC 1.3239</strain>
    </source>
</reference>
<evidence type="ECO:0000313" key="5">
    <source>
        <dbReference type="Proteomes" id="UP001596442"/>
    </source>
</evidence>
<keyword evidence="2" id="KW-0472">Membrane</keyword>
<dbReference type="Proteomes" id="UP001596442">
    <property type="component" value="Unassembled WGS sequence"/>
</dbReference>
<protein>
    <submittedName>
        <fullName evidence="4">CPBP family intramembrane glutamic endopeptidase</fullName>
        <ecNumber evidence="4">3.4.-.-</ecNumber>
    </submittedName>
</protein>
<dbReference type="GO" id="GO:0004175">
    <property type="term" value="F:endopeptidase activity"/>
    <property type="evidence" value="ECO:0007669"/>
    <property type="project" value="UniProtKB-ARBA"/>
</dbReference>
<evidence type="ECO:0000256" key="1">
    <source>
        <dbReference type="SAM" id="MobiDB-lite"/>
    </source>
</evidence>
<name>A0ABD5S9Y2_9EURY</name>
<dbReference type="AlphaFoldDB" id="A0ABD5S9Y2"/>
<keyword evidence="4" id="KW-0378">Hydrolase</keyword>
<feature type="transmembrane region" description="Helical" evidence="2">
    <location>
        <begin position="257"/>
        <end position="277"/>
    </location>
</feature>
<accession>A0ABD5S9Y2</accession>
<dbReference type="EMBL" id="JBHSWW010000078">
    <property type="protein sequence ID" value="MFC6753263.1"/>
    <property type="molecule type" value="Genomic_DNA"/>
</dbReference>
<evidence type="ECO:0000313" key="4">
    <source>
        <dbReference type="EMBL" id="MFC6753263.1"/>
    </source>
</evidence>
<feature type="transmembrane region" description="Helical" evidence="2">
    <location>
        <begin position="75"/>
        <end position="98"/>
    </location>
</feature>
<dbReference type="PANTHER" id="PTHR36435:SF1">
    <property type="entry name" value="CAAX AMINO TERMINAL PROTEASE FAMILY PROTEIN"/>
    <property type="match status" value="1"/>
</dbReference>
<dbReference type="InterPro" id="IPR003675">
    <property type="entry name" value="Rce1/LyrA-like_dom"/>
</dbReference>
<feature type="domain" description="CAAX prenyl protease 2/Lysostaphin resistance protein A-like" evidence="3">
    <location>
        <begin position="202"/>
        <end position="297"/>
    </location>
</feature>
<evidence type="ECO:0000259" key="3">
    <source>
        <dbReference type="Pfam" id="PF02517"/>
    </source>
</evidence>
<keyword evidence="2" id="KW-1133">Transmembrane helix</keyword>
<keyword evidence="2" id="KW-0812">Transmembrane</keyword>
<feature type="transmembrane region" description="Helical" evidence="2">
    <location>
        <begin position="156"/>
        <end position="181"/>
    </location>
</feature>
<feature type="compositionally biased region" description="Acidic residues" evidence="1">
    <location>
        <begin position="1"/>
        <end position="11"/>
    </location>
</feature>
<gene>
    <name evidence="4" type="ORF">ACFQEU_07255</name>
</gene>
<sequence length="325" mass="33314">MSDPSTDDGAEPNETGRGDADAPDATPTADGSDGTPAADGSGRTATSAGEDPDPTTTAPPNDPEPSAVPDSPLRAVGVAVGLGTLGIAFVLLSSLLVFGIDAAVVELPLAVNLGLTLVLGQYVAFGGLALAYLLYRGFDRSGIVSYLGIRRPSLTELGLVLGGWVVILIMVVSISTLLQVIGAETAANQSAELAVQNPAVIPLLIAASFLVIGPAEEVLYRGIVQSRLRESISAVPAIAIASAIFAFVHVIALTGGIQGRLTTIAVLFFPSLVFGAVYEYTDNIVVPALLHGLHNAVLFTLLYVAVAYSDELEELAEGGMALLPV</sequence>
<dbReference type="PANTHER" id="PTHR36435">
    <property type="entry name" value="SLR1288 PROTEIN"/>
    <property type="match status" value="1"/>
</dbReference>
<dbReference type="EC" id="3.4.-.-" evidence="4"/>
<feature type="transmembrane region" description="Helical" evidence="2">
    <location>
        <begin position="232"/>
        <end position="251"/>
    </location>
</feature>
<dbReference type="GO" id="GO:0080120">
    <property type="term" value="P:CAAX-box protein maturation"/>
    <property type="evidence" value="ECO:0007669"/>
    <property type="project" value="UniProtKB-ARBA"/>
</dbReference>
<feature type="transmembrane region" description="Helical" evidence="2">
    <location>
        <begin position="110"/>
        <end position="135"/>
    </location>
</feature>
<comment type="caution">
    <text evidence="4">The sequence shown here is derived from an EMBL/GenBank/DDBJ whole genome shotgun (WGS) entry which is preliminary data.</text>
</comment>